<dbReference type="AlphaFoldDB" id="A3LUS9"/>
<gene>
    <name evidence="4" type="primary">HRD3</name>
    <name evidence="4" type="ORF">PICST_61124</name>
</gene>
<keyword evidence="2" id="KW-0472">Membrane</keyword>
<dbReference type="Gene3D" id="1.25.40.10">
    <property type="entry name" value="Tetratricopeptide repeat domain"/>
    <property type="match status" value="2"/>
</dbReference>
<dbReference type="PANTHER" id="PTHR11102:SF160">
    <property type="entry name" value="ERAD-ASSOCIATED E3 UBIQUITIN-PROTEIN LIGASE COMPONENT HRD3"/>
    <property type="match status" value="1"/>
</dbReference>
<dbReference type="KEGG" id="pic:PICST_61124"/>
<dbReference type="InterPro" id="IPR011990">
    <property type="entry name" value="TPR-like_helical_dom_sf"/>
</dbReference>
<dbReference type="FunCoup" id="A3LUS9">
    <property type="interactions" value="322"/>
</dbReference>
<feature type="signal peptide" evidence="3">
    <location>
        <begin position="1"/>
        <end position="19"/>
    </location>
</feature>
<keyword evidence="2" id="KW-0812">Transmembrane</keyword>
<dbReference type="GO" id="GO:0005789">
    <property type="term" value="C:endoplasmic reticulum membrane"/>
    <property type="evidence" value="ECO:0007669"/>
    <property type="project" value="TreeGrafter"/>
</dbReference>
<evidence type="ECO:0000313" key="4">
    <source>
        <dbReference type="EMBL" id="ABN66644.2"/>
    </source>
</evidence>
<protein>
    <submittedName>
        <fullName evidence="4">Protein responsible for ER-associated degradation (ERAD) of numerous ER-resident proteins</fullName>
    </submittedName>
</protein>
<sequence length="800" mass="91724">MKIHYIAHIFILSFAIATSFESGYYRQALRYLAEIPDDSYRGSPLYNNDNIDDNLYIPNYNSTLKDYDGRQIRHVPEIITKKVLPLLETAAAENDQMAMITLADIYTFGNYSVTVDYPKALQYYHKAVENTGNGHAYFMLGFMYSTGMFGEIDADDSKAIMYYQFGMENGDSNSIMALAYRHYYGIGTPENCELAMHYYSRLAHFGYDMIQKNIGDVDKGLRYNIKIVDFNGGLYGNKLSESANSIFSRTRRHNKDKEEFLEFFDIDDHQYINFYQNAITHYSGDYFLPKNYTRAFEYIQDCVGLGEQMYGSSNYHRINEIDSTFLSHCQALLGHMYLTGEGVPKNYDKAMKWLRNSIVVARNSEALIDLGEVYENGLGNESINTSMALSIYREAGETSALGKLKQAKLLMSMSPENDPRKGKFAKDIYSSIKKATFSGSTEGLYYFTEFLQSGLASQIEPERAVTCPGTTICYKVFVEKLEHIFLPQLSYAFEELIYGNFKNALLGYSMAAEQGLENAQISTAYLLYQLQPILSTRAEKSFDHERVSASVRYLERASQQDNVDATLLLGDMFLNGLHNTLEKDNDRAFNYYMRAAVSLKSSYGAYKVGNMYEYGLGPVNDSVDYFMAKRYYDLSIDIKKNLEDKTSKSSNKTPINWALLRLRLKYVFNRKQFKNQEESSGSSGWFNAFKKISNAGKQANEGTDRASDRARAHHEGGDFLRDDEFEEYDIGDYLVIFLTFMFFVVFFIQNVIRQARRMRQGNNVPNEEQQNQNGWNFRFNFNGIGAAARAGNFEFHFFAI</sequence>
<dbReference type="SMART" id="SM00671">
    <property type="entry name" value="SEL1"/>
    <property type="match status" value="7"/>
</dbReference>
<comment type="similarity">
    <text evidence="1">Belongs to the sel-1 family.</text>
</comment>
<dbReference type="Pfam" id="PF08238">
    <property type="entry name" value="Sel1"/>
    <property type="match status" value="8"/>
</dbReference>
<dbReference type="PANTHER" id="PTHR11102">
    <property type="entry name" value="SEL-1-LIKE PROTEIN"/>
    <property type="match status" value="1"/>
</dbReference>
<dbReference type="InterPro" id="IPR050767">
    <property type="entry name" value="Sel1_AlgK"/>
</dbReference>
<name>A3LUS9_PICST</name>
<dbReference type="InterPro" id="IPR006597">
    <property type="entry name" value="Sel1-like"/>
</dbReference>
<dbReference type="SUPFAM" id="SSF81901">
    <property type="entry name" value="HCP-like"/>
    <property type="match status" value="2"/>
</dbReference>
<dbReference type="EMBL" id="CP000499">
    <property type="protein sequence ID" value="ABN66644.2"/>
    <property type="molecule type" value="Genomic_DNA"/>
</dbReference>
<proteinExistence type="inferred from homology"/>
<evidence type="ECO:0000256" key="3">
    <source>
        <dbReference type="SAM" id="SignalP"/>
    </source>
</evidence>
<dbReference type="eggNOG" id="KOG1550">
    <property type="taxonomic scope" value="Eukaryota"/>
</dbReference>
<dbReference type="HOGENOM" id="CLU_349489_0_0_1"/>
<evidence type="ECO:0000256" key="1">
    <source>
        <dbReference type="ARBA" id="ARBA00038101"/>
    </source>
</evidence>
<dbReference type="GeneID" id="4839063"/>
<dbReference type="InParanoid" id="A3LUS9"/>
<keyword evidence="3" id="KW-0732">Signal</keyword>
<reference evidence="4 5" key="1">
    <citation type="journal article" date="2007" name="Nat. Biotechnol.">
        <title>Genome sequence of the lignocellulose-bioconverting and xylose-fermenting yeast Pichia stipitis.</title>
        <authorList>
            <person name="Jeffries T.W."/>
            <person name="Grigoriev I.V."/>
            <person name="Grimwood J."/>
            <person name="Laplaza J.M."/>
            <person name="Aerts A."/>
            <person name="Salamov A."/>
            <person name="Schmutz J."/>
            <person name="Lindquist E."/>
            <person name="Dehal P."/>
            <person name="Shapiro H."/>
            <person name="Jin Y.S."/>
            <person name="Passoth V."/>
            <person name="Richardson P.M."/>
        </authorList>
    </citation>
    <scope>NUCLEOTIDE SEQUENCE [LARGE SCALE GENOMIC DNA]</scope>
    <source>
        <strain evidence="5">ATCC 58785 / CBS 6054 / NBRC 10063 / NRRL Y-11545</strain>
    </source>
</reference>
<dbReference type="GO" id="GO:0036503">
    <property type="term" value="P:ERAD pathway"/>
    <property type="evidence" value="ECO:0007669"/>
    <property type="project" value="TreeGrafter"/>
</dbReference>
<dbReference type="RefSeq" id="XP_001384673.2">
    <property type="nucleotide sequence ID" value="XM_001384636.1"/>
</dbReference>
<organism evidence="4 5">
    <name type="scientific">Scheffersomyces stipitis (strain ATCC 58785 / CBS 6054 / NBRC 10063 / NRRL Y-11545)</name>
    <name type="common">Yeast</name>
    <name type="synonym">Pichia stipitis</name>
    <dbReference type="NCBI Taxonomy" id="322104"/>
    <lineage>
        <taxon>Eukaryota</taxon>
        <taxon>Fungi</taxon>
        <taxon>Dikarya</taxon>
        <taxon>Ascomycota</taxon>
        <taxon>Saccharomycotina</taxon>
        <taxon>Pichiomycetes</taxon>
        <taxon>Debaryomycetaceae</taxon>
        <taxon>Scheffersomyces</taxon>
    </lineage>
</organism>
<dbReference type="Proteomes" id="UP000002258">
    <property type="component" value="Chromosome 5"/>
</dbReference>
<feature type="transmembrane region" description="Helical" evidence="2">
    <location>
        <begin position="733"/>
        <end position="752"/>
    </location>
</feature>
<evidence type="ECO:0000313" key="5">
    <source>
        <dbReference type="Proteomes" id="UP000002258"/>
    </source>
</evidence>
<dbReference type="OMA" id="DRSFSEW"/>
<feature type="chain" id="PRO_5002655023" evidence="3">
    <location>
        <begin position="20"/>
        <end position="800"/>
    </location>
</feature>
<accession>A3LUS9</accession>
<evidence type="ECO:0000256" key="2">
    <source>
        <dbReference type="SAM" id="Phobius"/>
    </source>
</evidence>
<keyword evidence="5" id="KW-1185">Reference proteome</keyword>
<dbReference type="OrthoDB" id="27934at2759"/>
<dbReference type="STRING" id="322104.A3LUS9"/>
<keyword evidence="2" id="KW-1133">Transmembrane helix</keyword>